<dbReference type="Proteomes" id="UP000482671">
    <property type="component" value="Unassembled WGS sequence"/>
</dbReference>
<comment type="caution">
    <text evidence="3">The sequence shown here is derived from an EMBL/GenBank/DDBJ whole genome shotgun (WGS) entry which is preliminary data.</text>
</comment>
<keyword evidence="1" id="KW-0472">Membrane</keyword>
<keyword evidence="1" id="KW-0812">Transmembrane</keyword>
<gene>
    <name evidence="2" type="ORF">GMD82_00545</name>
    <name evidence="3" type="ORF">GME02_06440</name>
</gene>
<reference evidence="4 5" key="1">
    <citation type="journal article" date="2019" name="Nat. Med.">
        <title>A library of human gut bacterial isolates paired with longitudinal multiomics data enables mechanistic microbiome research.</title>
        <authorList>
            <person name="Poyet M."/>
            <person name="Groussin M."/>
            <person name="Gibbons S.M."/>
            <person name="Avila-Pacheco J."/>
            <person name="Jiang X."/>
            <person name="Kearney S.M."/>
            <person name="Perrotta A.R."/>
            <person name="Berdy B."/>
            <person name="Zhao S."/>
            <person name="Lieberman T.D."/>
            <person name="Swanson P.K."/>
            <person name="Smith M."/>
            <person name="Roesemann S."/>
            <person name="Alexander J.E."/>
            <person name="Rich S.A."/>
            <person name="Livny J."/>
            <person name="Vlamakis H."/>
            <person name="Clish C."/>
            <person name="Bullock K."/>
            <person name="Deik A."/>
            <person name="Scott J."/>
            <person name="Pierce K.A."/>
            <person name="Xavier R.J."/>
            <person name="Alm E.J."/>
        </authorList>
    </citation>
    <scope>NUCLEOTIDE SEQUENCE [LARGE SCALE GENOMIC DNA]</scope>
    <source>
        <strain evidence="3 5">BIOML-A11</strain>
        <strain evidence="2 4">BIOML-A29</strain>
    </source>
</reference>
<dbReference type="RefSeq" id="WP_122115648.1">
    <property type="nucleotide sequence ID" value="NZ_BAABZJ010000001.1"/>
</dbReference>
<dbReference type="EMBL" id="WNCN01000001">
    <property type="protein sequence ID" value="MTU38021.1"/>
    <property type="molecule type" value="Genomic_DNA"/>
</dbReference>
<protein>
    <submittedName>
        <fullName evidence="3">Uncharacterized protein</fullName>
    </submittedName>
</protein>
<proteinExistence type="predicted"/>
<keyword evidence="4" id="KW-1185">Reference proteome</keyword>
<evidence type="ECO:0000313" key="4">
    <source>
        <dbReference type="Proteomes" id="UP000434916"/>
    </source>
</evidence>
<dbReference type="Proteomes" id="UP000434916">
    <property type="component" value="Unassembled WGS sequence"/>
</dbReference>
<evidence type="ECO:0000313" key="3">
    <source>
        <dbReference type="EMBL" id="MTV01309.1"/>
    </source>
</evidence>
<evidence type="ECO:0000313" key="2">
    <source>
        <dbReference type="EMBL" id="MTU38021.1"/>
    </source>
</evidence>
<organism evidence="3 5">
    <name type="scientific">Parabacteroides merdae</name>
    <dbReference type="NCBI Taxonomy" id="46503"/>
    <lineage>
        <taxon>Bacteria</taxon>
        <taxon>Pseudomonadati</taxon>
        <taxon>Bacteroidota</taxon>
        <taxon>Bacteroidia</taxon>
        <taxon>Bacteroidales</taxon>
        <taxon>Tannerellaceae</taxon>
        <taxon>Parabacteroides</taxon>
    </lineage>
</organism>
<evidence type="ECO:0000256" key="1">
    <source>
        <dbReference type="SAM" id="Phobius"/>
    </source>
</evidence>
<accession>A0A9Q4WSG5</accession>
<dbReference type="AlphaFoldDB" id="A0A9Q4WSG5"/>
<sequence>MKKVNITTAVLLIYLIVMSIIGWPGKQADPDYVQYFGVIAATVLVIGLLRFLQIKRLKIRDKMKDEKRNNEV</sequence>
<dbReference type="EMBL" id="WNDD01000006">
    <property type="protein sequence ID" value="MTV01309.1"/>
    <property type="molecule type" value="Genomic_DNA"/>
</dbReference>
<keyword evidence="1" id="KW-1133">Transmembrane helix</keyword>
<evidence type="ECO:0000313" key="5">
    <source>
        <dbReference type="Proteomes" id="UP000482671"/>
    </source>
</evidence>
<feature type="transmembrane region" description="Helical" evidence="1">
    <location>
        <begin position="32"/>
        <end position="52"/>
    </location>
</feature>
<name>A0A9Q4WSG5_9BACT</name>